<name>A0A317KZT5_9BACI</name>
<dbReference type="EMBL" id="QGTD01000008">
    <property type="protein sequence ID" value="PWU69072.1"/>
    <property type="molecule type" value="Genomic_DNA"/>
</dbReference>
<reference evidence="2 3" key="1">
    <citation type="submission" date="2018-05" db="EMBL/GenBank/DDBJ databases">
        <title>Genomic analysis of Gracilibacillus dipsosauri DD1 reveals novel features of a salt-tolerant amylase.</title>
        <authorList>
            <person name="Deutch C.E."/>
            <person name="Yang S."/>
        </authorList>
    </citation>
    <scope>NUCLEOTIDE SEQUENCE [LARGE SCALE GENOMIC DNA]</scope>
    <source>
        <strain evidence="2 3">DD1</strain>
    </source>
</reference>
<dbReference type="Pfam" id="PF12146">
    <property type="entry name" value="Hydrolase_4"/>
    <property type="match status" value="1"/>
</dbReference>
<protein>
    <submittedName>
        <fullName evidence="2">Alpha/beta hydrolase</fullName>
    </submittedName>
</protein>
<evidence type="ECO:0000313" key="3">
    <source>
        <dbReference type="Proteomes" id="UP000245624"/>
    </source>
</evidence>
<dbReference type="OrthoDB" id="9809549at2"/>
<dbReference type="Gene3D" id="3.40.50.1820">
    <property type="entry name" value="alpha/beta hydrolase"/>
    <property type="match status" value="1"/>
</dbReference>
<keyword evidence="3" id="KW-1185">Reference proteome</keyword>
<gene>
    <name evidence="2" type="ORF">DLJ74_11725</name>
</gene>
<keyword evidence="2" id="KW-0378">Hydrolase</keyword>
<sequence length="314" mass="35488">MQKKELIMNGEVQLSGTVSMPKENLNGTAIIFIPGSGKIDRDGNVLKPKVNFNIYKDLSDYLVELGFITFRYDKRGVGKSEGNHLATGLYDSIQDVKAIIEHLRNDPAFGLENILLLGHSEGTMIGTAVAASTEVGGLILLAGGGETLEEATKRQRELSFQALEEKKNITGWLFRTFSLAEKAEKKNQRLFKKMRDSDKDIIKVQMMPLPAKWLREHFDYDLLGDLKKLTCPVLAVTGNVDIQTDAKKLDRIRELVADAQCYELESMDHMLKEETEEPNILDAKNAYKKNVHKPLHPQLKTILENWLLRYNESN</sequence>
<dbReference type="InterPro" id="IPR053145">
    <property type="entry name" value="AB_hydrolase_Est10"/>
</dbReference>
<dbReference type="InterPro" id="IPR029058">
    <property type="entry name" value="AB_hydrolase_fold"/>
</dbReference>
<dbReference type="PANTHER" id="PTHR43265">
    <property type="entry name" value="ESTERASE ESTD"/>
    <property type="match status" value="1"/>
</dbReference>
<proteinExistence type="predicted"/>
<organism evidence="2 3">
    <name type="scientific">Gracilibacillus dipsosauri</name>
    <dbReference type="NCBI Taxonomy" id="178340"/>
    <lineage>
        <taxon>Bacteria</taxon>
        <taxon>Bacillati</taxon>
        <taxon>Bacillota</taxon>
        <taxon>Bacilli</taxon>
        <taxon>Bacillales</taxon>
        <taxon>Bacillaceae</taxon>
        <taxon>Gracilibacillus</taxon>
    </lineage>
</organism>
<evidence type="ECO:0000259" key="1">
    <source>
        <dbReference type="Pfam" id="PF12146"/>
    </source>
</evidence>
<dbReference type="GO" id="GO:0052689">
    <property type="term" value="F:carboxylic ester hydrolase activity"/>
    <property type="evidence" value="ECO:0007669"/>
    <property type="project" value="TreeGrafter"/>
</dbReference>
<dbReference type="AlphaFoldDB" id="A0A317KZT5"/>
<feature type="domain" description="Serine aminopeptidase S33" evidence="1">
    <location>
        <begin position="53"/>
        <end position="275"/>
    </location>
</feature>
<dbReference type="Proteomes" id="UP000245624">
    <property type="component" value="Unassembled WGS sequence"/>
</dbReference>
<comment type="caution">
    <text evidence="2">The sequence shown here is derived from an EMBL/GenBank/DDBJ whole genome shotgun (WGS) entry which is preliminary data.</text>
</comment>
<accession>A0A317KZT5</accession>
<dbReference type="SUPFAM" id="SSF53474">
    <property type="entry name" value="alpha/beta-Hydrolases"/>
    <property type="match status" value="1"/>
</dbReference>
<dbReference type="InterPro" id="IPR022742">
    <property type="entry name" value="Hydrolase_4"/>
</dbReference>
<evidence type="ECO:0000313" key="2">
    <source>
        <dbReference type="EMBL" id="PWU69072.1"/>
    </source>
</evidence>
<dbReference type="PANTHER" id="PTHR43265:SF1">
    <property type="entry name" value="ESTERASE ESTD"/>
    <property type="match status" value="1"/>
</dbReference>
<dbReference type="RefSeq" id="WP_109984572.1">
    <property type="nucleotide sequence ID" value="NZ_QGTD01000008.1"/>
</dbReference>